<dbReference type="PANTHER" id="PTHR23196">
    <property type="entry name" value="PAX TRANSCRIPTION ACTIVATION DOMAIN INTERACTING PROTEIN"/>
    <property type="match status" value="1"/>
</dbReference>
<dbReference type="Pfam" id="PF16770">
    <property type="entry name" value="RTT107_BRCT_5"/>
    <property type="match status" value="1"/>
</dbReference>
<evidence type="ECO:0000256" key="3">
    <source>
        <dbReference type="ARBA" id="ARBA00023242"/>
    </source>
</evidence>
<sequence length="535" mass="59130">MSEAPTSPIPGETRTDSHAQASDPGGAHASSDEAATLSYDAFEHTNSSPDAATHSAQGSITRSIPSVLSGSLDSRERVRTQQLAVGAILTHNSDQTSQGSTLTLTSKEYYSSSDISQRSQASILHDGTTYHSPLERFSIRRSLPLQNRLELVPERTHSWSDHEQSTSNTTRALPADDFWSTRAQDSSSDVSPIAATRLFGREVSNISSFSTHSHTSEGSATIEHSAQEPDTSPAGIEQPNSERRIIHSSQGSHAQETPEVDTRREDIPHTPTPRRSRSIYVESTFLEELTPERLRSGKVTDWHPSPSERASQRAAERQLQTKTKPSPIAHTSISAVHARQSHIEPPRTRHHPTKARTWSDHNILFASKDNATFKRSGTLVDQLGGAVVTGWRECTHLVTDQVRNTVRCLCAIASGKLVVSLSWISKCREEGRFVDHLTFHCHTDETPYLLKPITTQPPFSGKKLFLNQKTPIKQADFREIVTAGNGLVLTREPDEFQEDVMIIGDPKASDEQHKRLRSLNYTIISKAAFISSITH</sequence>
<feature type="compositionally biased region" description="Polar residues" evidence="4">
    <location>
        <begin position="318"/>
        <end position="330"/>
    </location>
</feature>
<dbReference type="InterPro" id="IPR051579">
    <property type="entry name" value="DDR_Transcriptional_Reg"/>
</dbReference>
<name>A0A8H7PUN4_MORIS</name>
<feature type="region of interest" description="Disordered" evidence="4">
    <location>
        <begin position="1"/>
        <end position="60"/>
    </location>
</feature>
<feature type="compositionally biased region" description="Polar residues" evidence="4">
    <location>
        <begin position="44"/>
        <end position="60"/>
    </location>
</feature>
<dbReference type="EMBL" id="JAEPQZ010000006">
    <property type="protein sequence ID" value="KAG2180075.1"/>
    <property type="molecule type" value="Genomic_DNA"/>
</dbReference>
<evidence type="ECO:0000256" key="4">
    <source>
        <dbReference type="SAM" id="MobiDB-lite"/>
    </source>
</evidence>
<accession>A0A8H7PUN4</accession>
<dbReference type="GO" id="GO:0006974">
    <property type="term" value="P:DNA damage response"/>
    <property type="evidence" value="ECO:0007669"/>
    <property type="project" value="UniProtKB-KW"/>
</dbReference>
<feature type="compositionally biased region" description="Polar residues" evidence="4">
    <location>
        <begin position="209"/>
        <end position="230"/>
    </location>
</feature>
<keyword evidence="2" id="KW-0227">DNA damage</keyword>
<evidence type="ECO:0000256" key="1">
    <source>
        <dbReference type="ARBA" id="ARBA00004123"/>
    </source>
</evidence>
<dbReference type="InterPro" id="IPR036420">
    <property type="entry name" value="BRCT_dom_sf"/>
</dbReference>
<dbReference type="SMART" id="SM00292">
    <property type="entry name" value="BRCT"/>
    <property type="match status" value="1"/>
</dbReference>
<evidence type="ECO:0000256" key="2">
    <source>
        <dbReference type="ARBA" id="ARBA00022763"/>
    </source>
</evidence>
<keyword evidence="7" id="KW-1185">Reference proteome</keyword>
<dbReference type="PROSITE" id="PS50172">
    <property type="entry name" value="BRCT"/>
    <property type="match status" value="1"/>
</dbReference>
<feature type="region of interest" description="Disordered" evidence="4">
    <location>
        <begin position="156"/>
        <end position="175"/>
    </location>
</feature>
<reference evidence="6" key="1">
    <citation type="submission" date="2020-12" db="EMBL/GenBank/DDBJ databases">
        <title>Metabolic potential, ecology and presence of endohyphal bacteria is reflected in genomic diversity of Mucoromycotina.</title>
        <authorList>
            <person name="Muszewska A."/>
            <person name="Okrasinska A."/>
            <person name="Steczkiewicz K."/>
            <person name="Drgas O."/>
            <person name="Orlowska M."/>
            <person name="Perlinska-Lenart U."/>
            <person name="Aleksandrzak-Piekarczyk T."/>
            <person name="Szatraj K."/>
            <person name="Zielenkiewicz U."/>
            <person name="Pilsyk S."/>
            <person name="Malc E."/>
            <person name="Mieczkowski P."/>
            <person name="Kruszewska J.S."/>
            <person name="Biernat P."/>
            <person name="Pawlowska J."/>
        </authorList>
    </citation>
    <scope>NUCLEOTIDE SEQUENCE</scope>
    <source>
        <strain evidence="6">WA0000067209</strain>
    </source>
</reference>
<protein>
    <recommendedName>
        <fullName evidence="5">BRCT domain-containing protein</fullName>
    </recommendedName>
</protein>
<gene>
    <name evidence="6" type="ORF">INT43_003862</name>
</gene>
<organism evidence="6 7">
    <name type="scientific">Mortierella isabellina</name>
    <name type="common">Filamentous fungus</name>
    <name type="synonym">Umbelopsis isabellina</name>
    <dbReference type="NCBI Taxonomy" id="91625"/>
    <lineage>
        <taxon>Eukaryota</taxon>
        <taxon>Fungi</taxon>
        <taxon>Fungi incertae sedis</taxon>
        <taxon>Mucoromycota</taxon>
        <taxon>Mucoromycotina</taxon>
        <taxon>Umbelopsidomycetes</taxon>
        <taxon>Umbelopsidales</taxon>
        <taxon>Umbelopsidaceae</taxon>
        <taxon>Umbelopsis</taxon>
    </lineage>
</organism>
<feature type="region of interest" description="Disordered" evidence="4">
    <location>
        <begin position="209"/>
        <end position="330"/>
    </location>
</feature>
<dbReference type="CDD" id="cd17744">
    <property type="entry name" value="BRCT_MDC1_rpt1"/>
    <property type="match status" value="1"/>
</dbReference>
<dbReference type="SUPFAM" id="SSF52113">
    <property type="entry name" value="BRCT domain"/>
    <property type="match status" value="1"/>
</dbReference>
<dbReference type="GO" id="GO:0005634">
    <property type="term" value="C:nucleus"/>
    <property type="evidence" value="ECO:0007669"/>
    <property type="project" value="UniProtKB-SubCell"/>
</dbReference>
<dbReference type="OrthoDB" id="2378317at2759"/>
<dbReference type="AlphaFoldDB" id="A0A8H7PUN4"/>
<evidence type="ECO:0000313" key="7">
    <source>
        <dbReference type="Proteomes" id="UP000654370"/>
    </source>
</evidence>
<dbReference type="Proteomes" id="UP000654370">
    <property type="component" value="Unassembled WGS sequence"/>
</dbReference>
<comment type="caution">
    <text evidence="6">The sequence shown here is derived from an EMBL/GenBank/DDBJ whole genome shotgun (WGS) entry which is preliminary data.</text>
</comment>
<evidence type="ECO:0000259" key="5">
    <source>
        <dbReference type="PROSITE" id="PS50172"/>
    </source>
</evidence>
<feature type="compositionally biased region" description="Basic and acidic residues" evidence="4">
    <location>
        <begin position="290"/>
        <end position="301"/>
    </location>
</feature>
<dbReference type="Gene3D" id="3.40.50.10190">
    <property type="entry name" value="BRCT domain"/>
    <property type="match status" value="1"/>
</dbReference>
<keyword evidence="3" id="KW-0539">Nucleus</keyword>
<feature type="domain" description="BRCT" evidence="5">
    <location>
        <begin position="379"/>
        <end position="441"/>
    </location>
</feature>
<dbReference type="PANTHER" id="PTHR23196:SF1">
    <property type="entry name" value="PAX-INTERACTING PROTEIN 1"/>
    <property type="match status" value="1"/>
</dbReference>
<dbReference type="InterPro" id="IPR001357">
    <property type="entry name" value="BRCT_dom"/>
</dbReference>
<comment type="subcellular location">
    <subcellularLocation>
        <location evidence="1">Nucleus</location>
    </subcellularLocation>
</comment>
<evidence type="ECO:0000313" key="6">
    <source>
        <dbReference type="EMBL" id="KAG2180075.1"/>
    </source>
</evidence>
<proteinExistence type="predicted"/>